<evidence type="ECO:0000256" key="3">
    <source>
        <dbReference type="ARBA" id="ARBA00022723"/>
    </source>
</evidence>
<comment type="subcellular location">
    <subcellularLocation>
        <location evidence="9 10">Cytoplasm</location>
    </subcellularLocation>
</comment>
<keyword evidence="2 9" id="KW-0963">Cytoplasm</keyword>
<comment type="function">
    <text evidence="9 10">Catalyzes the ferrous insertion into protoporphyrin IX.</text>
</comment>
<evidence type="ECO:0000256" key="6">
    <source>
        <dbReference type="ARBA" id="ARBA00023239"/>
    </source>
</evidence>
<comment type="similarity">
    <text evidence="1 9 10">Belongs to the ferrochelatase family.</text>
</comment>
<dbReference type="PANTHER" id="PTHR11108">
    <property type="entry name" value="FERROCHELATASE"/>
    <property type="match status" value="1"/>
</dbReference>
<feature type="binding site" evidence="9">
    <location>
        <position position="210"/>
    </location>
    <ligand>
        <name>Fe(2+)</name>
        <dbReference type="ChEBI" id="CHEBI:29033"/>
    </ligand>
</feature>
<organism evidence="11 12">
    <name type="scientific">Acidihalobacter aeolianus</name>
    <dbReference type="NCBI Taxonomy" id="2792603"/>
    <lineage>
        <taxon>Bacteria</taxon>
        <taxon>Pseudomonadati</taxon>
        <taxon>Pseudomonadota</taxon>
        <taxon>Gammaproteobacteria</taxon>
        <taxon>Chromatiales</taxon>
        <taxon>Ectothiorhodospiraceae</taxon>
        <taxon>Acidihalobacter</taxon>
    </lineage>
</organism>
<evidence type="ECO:0000256" key="9">
    <source>
        <dbReference type="HAMAP-Rule" id="MF_00323"/>
    </source>
</evidence>
<evidence type="ECO:0000256" key="10">
    <source>
        <dbReference type="RuleBase" id="RU000607"/>
    </source>
</evidence>
<dbReference type="KEGG" id="aaeo:BJI67_00795"/>
<keyword evidence="7 9" id="KW-0627">Porphyrin biosynthesis</keyword>
<gene>
    <name evidence="9" type="primary">hemH</name>
    <name evidence="11" type="ORF">BJI67_00795</name>
</gene>
<evidence type="ECO:0000256" key="8">
    <source>
        <dbReference type="ARBA" id="ARBA00024536"/>
    </source>
</evidence>
<dbReference type="InterPro" id="IPR033644">
    <property type="entry name" value="Ferrochelatase_C"/>
</dbReference>
<name>A0A1D8KBL2_9GAMM</name>
<sequence length="369" mass="41505">MRYESESHYEHGRPARLGVLLTNLGTPDAPTPPALRRYLREFLWDPRVVEFPRLPWWLILNGVILNIRPKRSAHAYAKVWTAEGSPLLVHSRAQAAGLQQRLAATCTGPVTVALAMRYGTPSIEAGLRELREAGAERLLVLPLYPQYSGSTTGSTFDAVAEVLRRWRWVPELRFVNHYHDDPAYIAAMAARIRAHWAEHGRGEHLLFSFHGVPRRYLIAGDPYHCHCQMTARLLAEALELDDEAWTLGFQSRFGREEWLKPYVDGLLKGWPGEGRRSVDVFCPGFAADCLETLEEIAMQNRELFVAAGGQHYAYIPALNEQPEHLDALTALALRHAAGWPETDPDWNGQQVSAHEEAARQRALALGAES</sequence>
<evidence type="ECO:0000256" key="7">
    <source>
        <dbReference type="ARBA" id="ARBA00023244"/>
    </source>
</evidence>
<evidence type="ECO:0000313" key="11">
    <source>
        <dbReference type="EMBL" id="AOV18334.1"/>
    </source>
</evidence>
<dbReference type="SUPFAM" id="SSF53800">
    <property type="entry name" value="Chelatase"/>
    <property type="match status" value="1"/>
</dbReference>
<comment type="pathway">
    <text evidence="9 10">Porphyrin-containing compound metabolism; protoheme biosynthesis; protoheme from protoporphyrin-IX: step 1/1.</text>
</comment>
<evidence type="ECO:0000256" key="4">
    <source>
        <dbReference type="ARBA" id="ARBA00023004"/>
    </source>
</evidence>
<dbReference type="InterPro" id="IPR033659">
    <property type="entry name" value="Ferrochelatase_N"/>
</dbReference>
<dbReference type="InterPro" id="IPR001015">
    <property type="entry name" value="Ferrochelatase"/>
</dbReference>
<dbReference type="Proteomes" id="UP000095342">
    <property type="component" value="Chromosome"/>
</dbReference>
<dbReference type="NCBIfam" id="TIGR00109">
    <property type="entry name" value="hemH"/>
    <property type="match status" value="1"/>
</dbReference>
<keyword evidence="5 9" id="KW-0350">Heme biosynthesis</keyword>
<proteinExistence type="inferred from homology"/>
<dbReference type="AlphaFoldDB" id="A0A1D8KBL2"/>
<evidence type="ECO:0000256" key="1">
    <source>
        <dbReference type="ARBA" id="ARBA00007718"/>
    </source>
</evidence>
<comment type="catalytic activity">
    <reaction evidence="9 10">
        <text>heme b + 2 H(+) = protoporphyrin IX + Fe(2+)</text>
        <dbReference type="Rhea" id="RHEA:22584"/>
        <dbReference type="ChEBI" id="CHEBI:15378"/>
        <dbReference type="ChEBI" id="CHEBI:29033"/>
        <dbReference type="ChEBI" id="CHEBI:57306"/>
        <dbReference type="ChEBI" id="CHEBI:60344"/>
        <dbReference type="EC" id="4.98.1.1"/>
    </reaction>
</comment>
<dbReference type="HAMAP" id="MF_00323">
    <property type="entry name" value="Ferrochelatase"/>
    <property type="match status" value="1"/>
</dbReference>
<dbReference type="RefSeq" id="WP_070073861.1">
    <property type="nucleotide sequence ID" value="NZ_CP017448.1"/>
</dbReference>
<feature type="binding site" evidence="9">
    <location>
        <position position="291"/>
    </location>
    <ligand>
        <name>Fe(2+)</name>
        <dbReference type="ChEBI" id="CHEBI:29033"/>
    </ligand>
</feature>
<keyword evidence="3 9" id="KW-0479">Metal-binding</keyword>
<dbReference type="Gene3D" id="3.40.50.1400">
    <property type="match status" value="2"/>
</dbReference>
<dbReference type="Pfam" id="PF00762">
    <property type="entry name" value="Ferrochelatase"/>
    <property type="match status" value="1"/>
</dbReference>
<keyword evidence="6 9" id="KW-0456">Lyase</keyword>
<dbReference type="EMBL" id="CP017448">
    <property type="protein sequence ID" value="AOV18334.1"/>
    <property type="molecule type" value="Genomic_DNA"/>
</dbReference>
<dbReference type="PANTHER" id="PTHR11108:SF1">
    <property type="entry name" value="FERROCHELATASE, MITOCHONDRIAL"/>
    <property type="match status" value="1"/>
</dbReference>
<comment type="catalytic activity">
    <reaction evidence="8">
        <text>Fe-coproporphyrin III + 2 H(+) = coproporphyrin III + Fe(2+)</text>
        <dbReference type="Rhea" id="RHEA:49572"/>
        <dbReference type="ChEBI" id="CHEBI:15378"/>
        <dbReference type="ChEBI" id="CHEBI:29033"/>
        <dbReference type="ChEBI" id="CHEBI:68438"/>
        <dbReference type="ChEBI" id="CHEBI:131725"/>
        <dbReference type="EC" id="4.99.1.9"/>
    </reaction>
    <physiologicalReaction direction="right-to-left" evidence="8">
        <dbReference type="Rhea" id="RHEA:49574"/>
    </physiologicalReaction>
</comment>
<protein>
    <recommendedName>
        <fullName evidence="9 10">Ferrochelatase</fullName>
        <ecNumber evidence="9 10">4.98.1.1</ecNumber>
    </recommendedName>
    <alternativeName>
        <fullName evidence="9">Heme synthase</fullName>
    </alternativeName>
    <alternativeName>
        <fullName evidence="9">Protoheme ferro-lyase</fullName>
    </alternativeName>
</protein>
<dbReference type="PROSITE" id="PS00534">
    <property type="entry name" value="FERROCHELATASE"/>
    <property type="match status" value="1"/>
</dbReference>
<dbReference type="GO" id="GO:0046872">
    <property type="term" value="F:metal ion binding"/>
    <property type="evidence" value="ECO:0007669"/>
    <property type="project" value="UniProtKB-KW"/>
</dbReference>
<dbReference type="GO" id="GO:0004325">
    <property type="term" value="F:ferrochelatase activity"/>
    <property type="evidence" value="ECO:0007669"/>
    <property type="project" value="UniProtKB-UniRule"/>
</dbReference>
<keyword evidence="4 9" id="KW-0408">Iron</keyword>
<evidence type="ECO:0000256" key="5">
    <source>
        <dbReference type="ARBA" id="ARBA00023133"/>
    </source>
</evidence>
<dbReference type="InterPro" id="IPR019772">
    <property type="entry name" value="Ferrochelatase_AS"/>
</dbReference>
<keyword evidence="12" id="KW-1185">Reference proteome</keyword>
<reference evidence="11 12" key="1">
    <citation type="submission" date="2016-09" db="EMBL/GenBank/DDBJ databases">
        <title>Acidihalobacter prosperus V6 (DSM14174).</title>
        <authorList>
            <person name="Khaleque H.N."/>
            <person name="Ramsay J.P."/>
            <person name="Murphy R.J.T."/>
            <person name="Kaksonen A.H."/>
            <person name="Boxall N.J."/>
            <person name="Watkin E.L.J."/>
        </authorList>
    </citation>
    <scope>NUCLEOTIDE SEQUENCE [LARGE SCALE GENOMIC DNA]</scope>
    <source>
        <strain evidence="11 12">V6</strain>
    </source>
</reference>
<evidence type="ECO:0000313" key="12">
    <source>
        <dbReference type="Proteomes" id="UP000095342"/>
    </source>
</evidence>
<accession>A0A1D8KBL2</accession>
<dbReference type="FunFam" id="3.40.50.1400:FF:000002">
    <property type="entry name" value="Ferrochelatase"/>
    <property type="match status" value="1"/>
</dbReference>
<evidence type="ECO:0000256" key="2">
    <source>
        <dbReference type="ARBA" id="ARBA00022490"/>
    </source>
</evidence>
<dbReference type="EC" id="4.98.1.1" evidence="9 10"/>
<dbReference type="CDD" id="cd03411">
    <property type="entry name" value="Ferrochelatase_N"/>
    <property type="match status" value="1"/>
</dbReference>
<dbReference type="UniPathway" id="UPA00252">
    <property type="reaction ID" value="UER00325"/>
</dbReference>
<dbReference type="GO" id="GO:0006783">
    <property type="term" value="P:heme biosynthetic process"/>
    <property type="evidence" value="ECO:0007669"/>
    <property type="project" value="UniProtKB-UniRule"/>
</dbReference>
<dbReference type="CDD" id="cd00419">
    <property type="entry name" value="Ferrochelatase_C"/>
    <property type="match status" value="1"/>
</dbReference>
<dbReference type="GO" id="GO:0005737">
    <property type="term" value="C:cytoplasm"/>
    <property type="evidence" value="ECO:0007669"/>
    <property type="project" value="UniProtKB-SubCell"/>
</dbReference>